<feature type="transmembrane region" description="Helical" evidence="10">
    <location>
        <begin position="157"/>
        <end position="177"/>
    </location>
</feature>
<dbReference type="HAMAP" id="MF_01148">
    <property type="entry name" value="Lnt"/>
    <property type="match status" value="1"/>
</dbReference>
<evidence type="ECO:0000256" key="8">
    <source>
        <dbReference type="ARBA" id="ARBA00023136"/>
    </source>
</evidence>
<dbReference type="PROSITE" id="PS50263">
    <property type="entry name" value="CN_HYDROLASE"/>
    <property type="match status" value="1"/>
</dbReference>
<feature type="transmembrane region" description="Helical" evidence="10">
    <location>
        <begin position="49"/>
        <end position="68"/>
    </location>
</feature>
<evidence type="ECO:0000313" key="12">
    <source>
        <dbReference type="EMBL" id="TBR79648.1"/>
    </source>
</evidence>
<dbReference type="NCBIfam" id="TIGR00546">
    <property type="entry name" value="lnt"/>
    <property type="match status" value="1"/>
</dbReference>
<feature type="transmembrane region" description="Helical" evidence="10">
    <location>
        <begin position="24"/>
        <end position="43"/>
    </location>
</feature>
<dbReference type="InterPro" id="IPR059109">
    <property type="entry name" value="Lnt_membrane_dom"/>
</dbReference>
<dbReference type="EMBL" id="QPGR01000014">
    <property type="protein sequence ID" value="TBR79648.1"/>
    <property type="molecule type" value="Genomic_DNA"/>
</dbReference>
<keyword evidence="9 10" id="KW-0012">Acyltransferase</keyword>
<proteinExistence type="inferred from homology"/>
<organism evidence="12 13">
    <name type="scientific">Campylobacter novaezeelandiae</name>
    <dbReference type="NCBI Taxonomy" id="2267891"/>
    <lineage>
        <taxon>Bacteria</taxon>
        <taxon>Pseudomonadati</taxon>
        <taxon>Campylobacterota</taxon>
        <taxon>Epsilonproteobacteria</taxon>
        <taxon>Campylobacterales</taxon>
        <taxon>Campylobacteraceae</taxon>
        <taxon>Campylobacter</taxon>
    </lineage>
</organism>
<dbReference type="GO" id="GO:0016410">
    <property type="term" value="F:N-acyltransferase activity"/>
    <property type="evidence" value="ECO:0007669"/>
    <property type="project" value="UniProtKB-UniRule"/>
</dbReference>
<keyword evidence="5 10" id="KW-0808">Transferase</keyword>
<evidence type="ECO:0000259" key="11">
    <source>
        <dbReference type="PROSITE" id="PS50263"/>
    </source>
</evidence>
<dbReference type="AlphaFoldDB" id="A0A4V2JQE5"/>
<protein>
    <recommendedName>
        <fullName evidence="10">Apolipoprotein N-acyltransferase</fullName>
        <shortName evidence="10">ALP N-acyltransferase</shortName>
        <ecNumber evidence="10">2.3.1.269</ecNumber>
    </recommendedName>
</protein>
<keyword evidence="6 10" id="KW-0812">Transmembrane</keyword>
<keyword evidence="3 10" id="KW-1003">Cell membrane</keyword>
<evidence type="ECO:0000256" key="7">
    <source>
        <dbReference type="ARBA" id="ARBA00022989"/>
    </source>
</evidence>
<dbReference type="InterPro" id="IPR036526">
    <property type="entry name" value="C-N_Hydrolase_sf"/>
</dbReference>
<dbReference type="GO" id="GO:0005886">
    <property type="term" value="C:plasma membrane"/>
    <property type="evidence" value="ECO:0007669"/>
    <property type="project" value="UniProtKB-SubCell"/>
</dbReference>
<feature type="transmembrane region" description="Helical" evidence="10">
    <location>
        <begin position="101"/>
        <end position="121"/>
    </location>
</feature>
<evidence type="ECO:0000256" key="5">
    <source>
        <dbReference type="ARBA" id="ARBA00022679"/>
    </source>
</evidence>
<evidence type="ECO:0000256" key="9">
    <source>
        <dbReference type="ARBA" id="ARBA00023315"/>
    </source>
</evidence>
<evidence type="ECO:0000256" key="10">
    <source>
        <dbReference type="HAMAP-Rule" id="MF_01148"/>
    </source>
</evidence>
<comment type="similarity">
    <text evidence="2 10">Belongs to the CN hydrolase family. Apolipoprotein N-acyltransferase subfamily.</text>
</comment>
<evidence type="ECO:0000256" key="2">
    <source>
        <dbReference type="ARBA" id="ARBA00010065"/>
    </source>
</evidence>
<dbReference type="InterPro" id="IPR004563">
    <property type="entry name" value="Apolipo_AcylTrfase"/>
</dbReference>
<evidence type="ECO:0000256" key="4">
    <source>
        <dbReference type="ARBA" id="ARBA00022519"/>
    </source>
</evidence>
<dbReference type="Pfam" id="PF26365">
    <property type="entry name" value="ApoNAT_membrane"/>
    <property type="match status" value="1"/>
</dbReference>
<dbReference type="NCBIfam" id="NF008934">
    <property type="entry name" value="PRK12291.1"/>
    <property type="match status" value="1"/>
</dbReference>
<name>A0A4V2JQE5_9BACT</name>
<dbReference type="GO" id="GO:0042158">
    <property type="term" value="P:lipoprotein biosynthetic process"/>
    <property type="evidence" value="ECO:0007669"/>
    <property type="project" value="UniProtKB-UniRule"/>
</dbReference>
<dbReference type="InterPro" id="IPR003010">
    <property type="entry name" value="C-N_Hydrolase"/>
</dbReference>
<evidence type="ECO:0000256" key="3">
    <source>
        <dbReference type="ARBA" id="ARBA00022475"/>
    </source>
</evidence>
<feature type="domain" description="CN hydrolase" evidence="11">
    <location>
        <begin position="215"/>
        <end position="443"/>
    </location>
</feature>
<comment type="function">
    <text evidence="10">Catalyzes the phospholipid dependent N-acylation of the N-terminal cysteine of apolipoprotein, the last step in lipoprotein maturation.</text>
</comment>
<evidence type="ECO:0000256" key="6">
    <source>
        <dbReference type="ARBA" id="ARBA00022692"/>
    </source>
</evidence>
<dbReference type="Proteomes" id="UP000292583">
    <property type="component" value="Unassembled WGS sequence"/>
</dbReference>
<comment type="pathway">
    <text evidence="10">Protein modification; lipoprotein biosynthesis (N-acyl transfer).</text>
</comment>
<dbReference type="PANTHER" id="PTHR38686:SF1">
    <property type="entry name" value="APOLIPOPROTEIN N-ACYLTRANSFERASE"/>
    <property type="match status" value="1"/>
</dbReference>
<comment type="caution">
    <text evidence="12">The sequence shown here is derived from an EMBL/GenBank/DDBJ whole genome shotgun (WGS) entry which is preliminary data.</text>
</comment>
<keyword evidence="7 10" id="KW-1133">Transmembrane helix</keyword>
<dbReference type="InterPro" id="IPR059110">
    <property type="entry name" value="Lnt_campylobact"/>
</dbReference>
<feature type="transmembrane region" description="Helical" evidence="10">
    <location>
        <begin position="184"/>
        <end position="200"/>
    </location>
</feature>
<feature type="transmembrane region" description="Helical" evidence="10">
    <location>
        <begin position="128"/>
        <end position="145"/>
    </location>
</feature>
<gene>
    <name evidence="10" type="primary">lnt</name>
    <name evidence="12" type="ORF">DU473_06775</name>
</gene>
<comment type="subcellular location">
    <subcellularLocation>
        <location evidence="1 10">Cell membrane</location>
        <topology evidence="1 10">Multi-pass membrane protein</topology>
    </subcellularLocation>
</comment>
<dbReference type="Gene3D" id="3.60.110.10">
    <property type="entry name" value="Carbon-nitrogen hydrolase"/>
    <property type="match status" value="1"/>
</dbReference>
<dbReference type="RefSeq" id="WP_131186814.1">
    <property type="nucleotide sequence ID" value="NZ_QPGR01000014.1"/>
</dbReference>
<accession>A0A4V2JQE5</accession>
<feature type="transmembrane region" description="Helical" evidence="10">
    <location>
        <begin position="75"/>
        <end position="95"/>
    </location>
</feature>
<evidence type="ECO:0000313" key="13">
    <source>
        <dbReference type="Proteomes" id="UP000292583"/>
    </source>
</evidence>
<comment type="catalytic activity">
    <reaction evidence="10">
        <text>N-terminal S-1,2-diacyl-sn-glyceryl-L-cysteinyl-[lipoprotein] + a glycerophospholipid = N-acyl-S-1,2-diacyl-sn-glyceryl-L-cysteinyl-[lipoprotein] + a 2-acyl-sn-glycero-3-phospholipid + H(+)</text>
        <dbReference type="Rhea" id="RHEA:48228"/>
        <dbReference type="Rhea" id="RHEA-COMP:14681"/>
        <dbReference type="Rhea" id="RHEA-COMP:14684"/>
        <dbReference type="ChEBI" id="CHEBI:15378"/>
        <dbReference type="ChEBI" id="CHEBI:136912"/>
        <dbReference type="ChEBI" id="CHEBI:140656"/>
        <dbReference type="ChEBI" id="CHEBI:140657"/>
        <dbReference type="ChEBI" id="CHEBI:140660"/>
        <dbReference type="EC" id="2.3.1.269"/>
    </reaction>
</comment>
<keyword evidence="4" id="KW-0997">Cell inner membrane</keyword>
<keyword evidence="8 10" id="KW-0472">Membrane</keyword>
<dbReference type="OrthoDB" id="9804277at2"/>
<sequence>MKLKLNFLSYFSLFLKKFNPNSNIFKIIKVFFISILLSNPIYLSFFENLFFETISPFLAIWGLILLLKSKNSKEYFWIGFFVGIFWFWWIGLSSIYFDLSYLIPIIILGIGFFYGILFRICHLFKYDFLRLCAIFCLSFIHPLGFDWFNWGILSVYGFFRADTLGIICIFLIAYFIYEKYISRYYKIAIILILFFIGLQYEEKKSSNLNFDYKLINTDISQDQKFLQENAEKNSNNQIKEIIKAIDEKKELVILPETAFAFNLKNTPYEEMLKNLSYKITIITGAFNIEKNKIYNSTYIFKAGNVYIFNKHFLVPFGEEIPFLKDIINKYLLPNIEEFSKGPLQSQYKLNDQIITNAICYEVTKEQIYKNSSIIIAISNNAWFNYSTEYKLQQLLMRYYSNKYNVSIYHAVNGKENAVIKPKKPLNQKWYIFYKKIIAKIYKP</sequence>
<keyword evidence="13" id="KW-1185">Reference proteome</keyword>
<dbReference type="EC" id="2.3.1.269" evidence="10"/>
<keyword evidence="12" id="KW-0449">Lipoprotein</keyword>
<evidence type="ECO:0000256" key="1">
    <source>
        <dbReference type="ARBA" id="ARBA00004651"/>
    </source>
</evidence>
<reference evidence="12 13" key="1">
    <citation type="submission" date="2018-07" db="EMBL/GenBank/DDBJ databases">
        <title>Campylobacter zealandensis sp. nov., isolated from birds and water in New Zealand.</title>
        <authorList>
            <person name="Wilkinson D.A."/>
            <person name="Biggs P.J."/>
            <person name="French N.P."/>
            <person name="Midwinter A.C."/>
        </authorList>
    </citation>
    <scope>NUCLEOTIDE SEQUENCE [LARGE SCALE GENOMIC DNA]</scope>
    <source>
        <strain evidence="12 13">B423b</strain>
    </source>
</reference>
<dbReference type="UniPathway" id="UPA00666"/>
<dbReference type="PANTHER" id="PTHR38686">
    <property type="entry name" value="APOLIPOPROTEIN N-ACYLTRANSFERASE"/>
    <property type="match status" value="1"/>
</dbReference>
<dbReference type="SUPFAM" id="SSF56317">
    <property type="entry name" value="Carbon-nitrogen hydrolase"/>
    <property type="match status" value="1"/>
</dbReference>